<sequence>MESVIERYNKLTEDRHQAVDPILDVKFWQREAASLRQQLQQLNDSQRQLMGQELSSLDFDELRHLEHQLEMSLKSIRMRKGQIFSDEINELHKKRSLSSKENEEIHKKIEQIGEENAELEK</sequence>
<dbReference type="OrthoDB" id="1898716at2759"/>
<reference evidence="5" key="1">
    <citation type="journal article" date="2017" name="Front. Plant Sci.">
        <title>Climate Clever Clovers: New Paradigm to Reduce the Environmental Footprint of Ruminants by Breeding Low Methanogenic Forages Utilizing Haplotype Variation.</title>
        <authorList>
            <person name="Kaur P."/>
            <person name="Appels R."/>
            <person name="Bayer P.E."/>
            <person name="Keeble-Gagnere G."/>
            <person name="Wang J."/>
            <person name="Hirakawa H."/>
            <person name="Shirasawa K."/>
            <person name="Vercoe P."/>
            <person name="Stefanova K."/>
            <person name="Durmic Z."/>
            <person name="Nichols P."/>
            <person name="Revell C."/>
            <person name="Isobe S.N."/>
            <person name="Edwards D."/>
            <person name="Erskine W."/>
        </authorList>
    </citation>
    <scope>NUCLEOTIDE SEQUENCE [LARGE SCALE GENOMIC DNA]</scope>
    <source>
        <strain evidence="5">cv. Daliak</strain>
    </source>
</reference>
<dbReference type="Pfam" id="PF01486">
    <property type="entry name" value="K-box"/>
    <property type="match status" value="1"/>
</dbReference>
<gene>
    <name evidence="4" type="ORF">TSUD_84660</name>
</gene>
<keyword evidence="5" id="KW-1185">Reference proteome</keyword>
<feature type="region of interest" description="Disordered" evidence="2">
    <location>
        <begin position="93"/>
        <end position="121"/>
    </location>
</feature>
<organism evidence="4 5">
    <name type="scientific">Trifolium subterraneum</name>
    <name type="common">Subterranean clover</name>
    <dbReference type="NCBI Taxonomy" id="3900"/>
    <lineage>
        <taxon>Eukaryota</taxon>
        <taxon>Viridiplantae</taxon>
        <taxon>Streptophyta</taxon>
        <taxon>Embryophyta</taxon>
        <taxon>Tracheophyta</taxon>
        <taxon>Spermatophyta</taxon>
        <taxon>Magnoliopsida</taxon>
        <taxon>eudicotyledons</taxon>
        <taxon>Gunneridae</taxon>
        <taxon>Pentapetalae</taxon>
        <taxon>rosids</taxon>
        <taxon>fabids</taxon>
        <taxon>Fabales</taxon>
        <taxon>Fabaceae</taxon>
        <taxon>Papilionoideae</taxon>
        <taxon>50 kb inversion clade</taxon>
        <taxon>NPAAA clade</taxon>
        <taxon>Hologalegina</taxon>
        <taxon>IRL clade</taxon>
        <taxon>Trifolieae</taxon>
        <taxon>Trifolium</taxon>
    </lineage>
</organism>
<protein>
    <recommendedName>
        <fullName evidence="3">K-box domain-containing protein</fullName>
    </recommendedName>
</protein>
<dbReference type="AlphaFoldDB" id="A0A2Z6P418"/>
<dbReference type="PROSITE" id="PS51297">
    <property type="entry name" value="K_BOX"/>
    <property type="match status" value="1"/>
</dbReference>
<keyword evidence="1" id="KW-0175">Coiled coil</keyword>
<dbReference type="GO" id="GO:0003700">
    <property type="term" value="F:DNA-binding transcription factor activity"/>
    <property type="evidence" value="ECO:0007669"/>
    <property type="project" value="InterPro"/>
</dbReference>
<feature type="non-terminal residue" evidence="4">
    <location>
        <position position="121"/>
    </location>
</feature>
<evidence type="ECO:0000313" key="4">
    <source>
        <dbReference type="EMBL" id="GAU51148.1"/>
    </source>
</evidence>
<proteinExistence type="predicted"/>
<feature type="domain" description="K-box" evidence="3">
    <location>
        <begin position="25"/>
        <end position="115"/>
    </location>
</feature>
<name>A0A2Z6P418_TRISU</name>
<evidence type="ECO:0000256" key="2">
    <source>
        <dbReference type="SAM" id="MobiDB-lite"/>
    </source>
</evidence>
<dbReference type="InterPro" id="IPR002487">
    <property type="entry name" value="TF_Kbox"/>
</dbReference>
<feature type="compositionally biased region" description="Basic and acidic residues" evidence="2">
    <location>
        <begin position="98"/>
        <end position="111"/>
    </location>
</feature>
<feature type="compositionally biased region" description="Acidic residues" evidence="2">
    <location>
        <begin position="112"/>
        <end position="121"/>
    </location>
</feature>
<evidence type="ECO:0000313" key="5">
    <source>
        <dbReference type="Proteomes" id="UP000242715"/>
    </source>
</evidence>
<dbReference type="EMBL" id="DF974988">
    <property type="protein sequence ID" value="GAU51148.1"/>
    <property type="molecule type" value="Genomic_DNA"/>
</dbReference>
<accession>A0A2Z6P418</accession>
<evidence type="ECO:0000259" key="3">
    <source>
        <dbReference type="PROSITE" id="PS51297"/>
    </source>
</evidence>
<dbReference type="Proteomes" id="UP000242715">
    <property type="component" value="Unassembled WGS sequence"/>
</dbReference>
<feature type="coiled-coil region" evidence="1">
    <location>
        <begin position="25"/>
        <end position="52"/>
    </location>
</feature>
<evidence type="ECO:0000256" key="1">
    <source>
        <dbReference type="SAM" id="Coils"/>
    </source>
</evidence>
<dbReference type="GO" id="GO:0005634">
    <property type="term" value="C:nucleus"/>
    <property type="evidence" value="ECO:0007669"/>
    <property type="project" value="InterPro"/>
</dbReference>